<feature type="compositionally biased region" description="Low complexity" evidence="2">
    <location>
        <begin position="1344"/>
        <end position="1356"/>
    </location>
</feature>
<feature type="compositionally biased region" description="Basic and acidic residues" evidence="2">
    <location>
        <begin position="902"/>
        <end position="913"/>
    </location>
</feature>
<feature type="region of interest" description="Disordered" evidence="2">
    <location>
        <begin position="902"/>
        <end position="936"/>
    </location>
</feature>
<dbReference type="Proteomes" id="UP000790347">
    <property type="component" value="Unassembled WGS sequence"/>
</dbReference>
<dbReference type="InterPro" id="IPR039041">
    <property type="entry name" value="Nav/unc-53"/>
</dbReference>
<feature type="compositionally biased region" description="Polar residues" evidence="2">
    <location>
        <begin position="1324"/>
        <end position="1343"/>
    </location>
</feature>
<gene>
    <name evidence="3" type="primary">NAV2_2</name>
    <name evidence="3" type="ORF">DERF_000214</name>
</gene>
<evidence type="ECO:0000256" key="1">
    <source>
        <dbReference type="SAM" id="Coils"/>
    </source>
</evidence>
<dbReference type="Gene3D" id="1.10.418.10">
    <property type="entry name" value="Calponin-like domain"/>
    <property type="match status" value="1"/>
</dbReference>
<feature type="compositionally biased region" description="Low complexity" evidence="2">
    <location>
        <begin position="1084"/>
        <end position="1102"/>
    </location>
</feature>
<evidence type="ECO:0000313" key="4">
    <source>
        <dbReference type="Proteomes" id="UP000790347"/>
    </source>
</evidence>
<evidence type="ECO:0000313" key="3">
    <source>
        <dbReference type="EMBL" id="KAH9526097.1"/>
    </source>
</evidence>
<protein>
    <submittedName>
        <fullName evidence="3">Positive regulation of invadopodium disassembly</fullName>
    </submittedName>
</protein>
<feature type="region of interest" description="Disordered" evidence="2">
    <location>
        <begin position="1130"/>
        <end position="1149"/>
    </location>
</feature>
<feature type="compositionally biased region" description="Basic residues" evidence="2">
    <location>
        <begin position="1294"/>
        <end position="1304"/>
    </location>
</feature>
<feature type="compositionally biased region" description="Basic and acidic residues" evidence="2">
    <location>
        <begin position="924"/>
        <end position="936"/>
    </location>
</feature>
<feature type="region of interest" description="Disordered" evidence="2">
    <location>
        <begin position="995"/>
        <end position="1031"/>
    </location>
</feature>
<dbReference type="PANTHER" id="PTHR12784">
    <property type="entry name" value="STEERIN"/>
    <property type="match status" value="1"/>
</dbReference>
<comment type="caution">
    <text evidence="3">The sequence shown here is derived from an EMBL/GenBank/DDBJ whole genome shotgun (WGS) entry which is preliminary data.</text>
</comment>
<feature type="compositionally biased region" description="Low complexity" evidence="2">
    <location>
        <begin position="600"/>
        <end position="625"/>
    </location>
</feature>
<feature type="compositionally biased region" description="Low complexity" evidence="2">
    <location>
        <begin position="298"/>
        <end position="355"/>
    </location>
</feature>
<feature type="compositionally biased region" description="Polar residues" evidence="2">
    <location>
        <begin position="708"/>
        <end position="726"/>
    </location>
</feature>
<feature type="compositionally biased region" description="Polar residues" evidence="2">
    <location>
        <begin position="491"/>
        <end position="526"/>
    </location>
</feature>
<keyword evidence="4" id="KW-1185">Reference proteome</keyword>
<reference evidence="3" key="1">
    <citation type="submission" date="2013-05" db="EMBL/GenBank/DDBJ databases">
        <authorList>
            <person name="Yim A.K.Y."/>
            <person name="Chan T.F."/>
            <person name="Ji K.M."/>
            <person name="Liu X.Y."/>
            <person name="Zhou J.W."/>
            <person name="Li R.Q."/>
            <person name="Yang K.Y."/>
            <person name="Li J."/>
            <person name="Li M."/>
            <person name="Law P.T.W."/>
            <person name="Wu Y.L."/>
            <person name="Cai Z.L."/>
            <person name="Qin H."/>
            <person name="Bao Y."/>
            <person name="Leung R.K.K."/>
            <person name="Ng P.K.S."/>
            <person name="Zou J."/>
            <person name="Zhong X.J."/>
            <person name="Ran P.X."/>
            <person name="Zhong N.S."/>
            <person name="Liu Z.G."/>
            <person name="Tsui S.K.W."/>
        </authorList>
    </citation>
    <scope>NUCLEOTIDE SEQUENCE</scope>
    <source>
        <strain evidence="3">Derf</strain>
        <tissue evidence="3">Whole organism</tissue>
    </source>
</reference>
<feature type="compositionally biased region" description="Polar residues" evidence="2">
    <location>
        <begin position="356"/>
        <end position="368"/>
    </location>
</feature>
<feature type="compositionally biased region" description="Polar residues" evidence="2">
    <location>
        <begin position="1011"/>
        <end position="1027"/>
    </location>
</feature>
<name>A0A922I868_DERFA</name>
<feature type="coiled-coil region" evidence="1">
    <location>
        <begin position="1428"/>
        <end position="1455"/>
    </location>
</feature>
<feature type="region of interest" description="Disordered" evidence="2">
    <location>
        <begin position="449"/>
        <end position="468"/>
    </location>
</feature>
<feature type="region of interest" description="Disordered" evidence="2">
    <location>
        <begin position="1286"/>
        <end position="1308"/>
    </location>
</feature>
<dbReference type="SUPFAM" id="SSF47576">
    <property type="entry name" value="Calponin-homology domain, CH-domain"/>
    <property type="match status" value="1"/>
</dbReference>
<organism evidence="3 4">
    <name type="scientific">Dermatophagoides farinae</name>
    <name type="common">American house dust mite</name>
    <dbReference type="NCBI Taxonomy" id="6954"/>
    <lineage>
        <taxon>Eukaryota</taxon>
        <taxon>Metazoa</taxon>
        <taxon>Ecdysozoa</taxon>
        <taxon>Arthropoda</taxon>
        <taxon>Chelicerata</taxon>
        <taxon>Arachnida</taxon>
        <taxon>Acari</taxon>
        <taxon>Acariformes</taxon>
        <taxon>Sarcoptiformes</taxon>
        <taxon>Astigmata</taxon>
        <taxon>Psoroptidia</taxon>
        <taxon>Analgoidea</taxon>
        <taxon>Pyroglyphidae</taxon>
        <taxon>Dermatophagoidinae</taxon>
        <taxon>Dermatophagoides</taxon>
    </lineage>
</organism>
<feature type="compositionally biased region" description="Polar residues" evidence="2">
    <location>
        <begin position="536"/>
        <end position="596"/>
    </location>
</feature>
<evidence type="ECO:0000256" key="2">
    <source>
        <dbReference type="SAM" id="MobiDB-lite"/>
    </source>
</evidence>
<keyword evidence="1" id="KW-0175">Coiled coil</keyword>
<feature type="compositionally biased region" description="Low complexity" evidence="2">
    <location>
        <begin position="951"/>
        <end position="975"/>
    </location>
</feature>
<feature type="compositionally biased region" description="Polar residues" evidence="2">
    <location>
        <begin position="1130"/>
        <end position="1140"/>
    </location>
</feature>
<feature type="region of interest" description="Disordered" evidence="2">
    <location>
        <begin position="1324"/>
        <end position="1414"/>
    </location>
</feature>
<feature type="region of interest" description="Disordered" evidence="2">
    <location>
        <begin position="761"/>
        <end position="806"/>
    </location>
</feature>
<feature type="region of interest" description="Disordered" evidence="2">
    <location>
        <begin position="1050"/>
        <end position="1111"/>
    </location>
</feature>
<feature type="region of interest" description="Disordered" evidence="2">
    <location>
        <begin position="193"/>
        <end position="217"/>
    </location>
</feature>
<dbReference type="PANTHER" id="PTHR12784:SF28">
    <property type="entry name" value="PROTEIN SICKIE"/>
    <property type="match status" value="1"/>
</dbReference>
<feature type="region of interest" description="Disordered" evidence="2">
    <location>
        <begin position="258"/>
        <end position="368"/>
    </location>
</feature>
<dbReference type="GO" id="GO:0022008">
    <property type="term" value="P:neurogenesis"/>
    <property type="evidence" value="ECO:0007669"/>
    <property type="project" value="InterPro"/>
</dbReference>
<accession>A0A922I868</accession>
<reference evidence="3" key="2">
    <citation type="journal article" date="2022" name="Res Sq">
        <title>Comparative Genomics Reveals Insights into the Divergent Evolution of Astigmatic Mites and Household Pest Adaptations.</title>
        <authorList>
            <person name="Xiong Q."/>
            <person name="Wan A.T.-Y."/>
            <person name="Liu X.-Y."/>
            <person name="Fung C.S.-H."/>
            <person name="Xiao X."/>
            <person name="Malainual N."/>
            <person name="Hou J."/>
            <person name="Wang L."/>
            <person name="Wang M."/>
            <person name="Yang K."/>
            <person name="Cui Y."/>
            <person name="Leung E."/>
            <person name="Nong W."/>
            <person name="Shin S.-K."/>
            <person name="Au S."/>
            <person name="Jeong K.Y."/>
            <person name="Chew F.T."/>
            <person name="Hui J."/>
            <person name="Leung T.F."/>
            <person name="Tungtrongchitr A."/>
            <person name="Zhong N."/>
            <person name="Liu Z."/>
            <person name="Tsui S."/>
        </authorList>
    </citation>
    <scope>NUCLEOTIDE SEQUENCE</scope>
    <source>
        <strain evidence="3">Derf</strain>
        <tissue evidence="3">Whole organism</tissue>
    </source>
</reference>
<dbReference type="InterPro" id="IPR036872">
    <property type="entry name" value="CH_dom_sf"/>
</dbReference>
<feature type="region of interest" description="Disordered" evidence="2">
    <location>
        <begin position="478"/>
        <end position="625"/>
    </location>
</feature>
<sequence>MNQIGEMNSSITSTNINEMIQKQKQTIIKIYTDWANHYLKKRYYELDQQQSQLLSNDQSSSISSKIPAASSSKLCNNRNNRPLITSLINDLHDGVLLIHLVESVTDSTLLTKNVDHHTSAGEAYNNHQTSTTSSSSLTLSTITLMPKNVNQMIANIDSCICFLERLGINTKGIYAKGLDIFQLYKQSLKKQQQQQQQQRYTSGAGTPPIVKNPHQSLYHNGDLMTISSCTSGEEDDNNTAGGFMTDFSISSSTQSLILSSSLPSSSNGKNFITSSSNMAPPPTSGVTISRLPNQNHINNNFTGSGNHGNNHNNKINNTATTTTSKLVQPTINNNNNSGNSSSIPTIPSIQQQQNNRKSSSTNAKGKKMSSTWTSSMLDFYYNLSSSSSSPSSSLISLSTTTTTTSNNIYHFCPQQQLQLRRSRFDHSAHRRATSQYFILNDLHDVTTTSSSNLQQQSNNNNSTSNITSSTALPQINRIQQQHHHHHHHNRTTTPPSDRFVSSNTNHSRPSRPQSTSSIPQIGNLSSVVKPAVVPTKKSTSSTNSRITTKNSKSSSDNESVKNNKTKSSNGLNNSVSRLNPSQSELNLRKSTTTTVPGKSGRQLQLRRLPTPTTTTSGNSNQPRRPISTIIESSIPSMITMMTTSCPSSTTTITNGITTTMMNPQQQQQQQSTMKPTATVKAMVTPIMSTIDSPNHKIDKQTKCPQKGIISSRSTDSTQSLNYKNDVNCSNNDHHMKNNNINGSSLSLKKDTNDMDLQLSLKKKSNINRRQNSLGSTNSVGNGGGGDSTSDGDGNISEDMETPPIIPPVMERPLQTISYLKSNANVSTSNSTTNIQNVVVQPNIGSSRTTTPTIMYRKPENQQTHYQRTGRSHYEPLYSNGTMNVPSNIHRLSQGADYYGSDNDDRFSIHDPYKNPEFSNNTVDFHSEPESPMKNHLSDSTTLLNLHVIRHSSSSSSSATKSTEQQQQQQQQQLNSRTEIGRDGSQKNMIRLKHSFSNHNHSKNSNNIISHGTTNNRGFEESSSLSSDTGGGGGGGGICSVANCNGGNGSRCSDVSTTTTTTTSSCSSSLDPRVNHMPKSSIKFNQNQQNRSNSSPNKSLSNSTTELYKTISPPQPITMTKLMGQSGTLPMNSSGSGHYTKNNNITNNRSNIVNQNQRFLKSSKLRSQTLANDGSVIYSDSECQQPQNHQSQSRSTFSLYKLPIGPQSSNVNNSQQVGNQSTNMIQNTNNFCSSSKDGGHYSELIYSNIHSGNNSSRPTTDTDSIDSLNTIGSDRASSIASQSIYGVHPSLGHHTNNHHHHHHPLSKPGDLICEYESVNRLRETMSASPTSNKMFTNSNGVYSDTNSGTSGNNNNNTAHIGRSGSFRLPGTSTNHHLPPIPAHLNKIKQQQQQQQLQHDQQHLPPTSEHSASSLSLLSSNSSAIFTTPEEKYIHEIRRLRRELDQANEKIYTLTSQLTANVSDYCGIYFYQR</sequence>
<proteinExistence type="predicted"/>
<feature type="region of interest" description="Disordered" evidence="2">
    <location>
        <begin position="950"/>
        <end position="982"/>
    </location>
</feature>
<dbReference type="EMBL" id="ASGP02000001">
    <property type="protein sequence ID" value="KAH9526097.1"/>
    <property type="molecule type" value="Genomic_DNA"/>
</dbReference>
<feature type="compositionally biased region" description="Basic residues" evidence="2">
    <location>
        <begin position="480"/>
        <end position="490"/>
    </location>
</feature>
<feature type="region of interest" description="Disordered" evidence="2">
    <location>
        <begin position="690"/>
        <end position="748"/>
    </location>
</feature>
<feature type="compositionally biased region" description="Low complexity" evidence="2">
    <location>
        <begin position="1388"/>
        <end position="1397"/>
    </location>
</feature>
<feature type="compositionally biased region" description="Low complexity" evidence="2">
    <location>
        <begin position="1055"/>
        <end position="1068"/>
    </location>
</feature>
<feature type="region of interest" description="Disordered" evidence="2">
    <location>
        <begin position="1249"/>
        <end position="1268"/>
    </location>
</feature>
<feature type="compositionally biased region" description="Polar residues" evidence="2">
    <location>
        <begin position="267"/>
        <end position="297"/>
    </location>
</feature>